<dbReference type="Pfam" id="PF17820">
    <property type="entry name" value="PDZ_6"/>
    <property type="match status" value="1"/>
</dbReference>
<sequence>MFSPQVIFLTVLVFFLLVGIHEFGHFYFARRAGILVREFAIGFGPKLFSYRKNETRYTIRLLPLGGYVRMAGEDPEVVSVNPGQSVALKVQDGQVTRLFVDQLDMRTDVYRGIVDSLDLEKKLRITLEAEGSLLSFPVHPQAQIVSKGTETQIAPLNRQFGSKTVGQRAMAIFAGPMMNFLLAFILFLIFSWMTGIPEHVQLSKVLPNSAAAAAKLQPNDVILSIEGKSIGADTEKMIQMISSSAGKEMVWQVRRGDAVQLVNITPQDQNGRGMVGIEIRLLSRKASPLEIVQGAGESMAFFTQEIFKGLQKLVSLQVKMDDLGGPVRMVEVTGQVANMGIVYLVKWAALLSLYLGIFNLLPFPALDGSRLIFIGIEALRGKPVDPARESMVHFIGFAMLMLLMLAVTYNDILRLFKG</sequence>
<name>A0ABU5ZF47_9BACL</name>
<accession>A0ABU5ZF47</accession>
<keyword evidence="4" id="KW-0645">Protease</keyword>
<evidence type="ECO:0000256" key="4">
    <source>
        <dbReference type="ARBA" id="ARBA00022670"/>
    </source>
</evidence>
<dbReference type="Proteomes" id="UP001310386">
    <property type="component" value="Unassembled WGS sequence"/>
</dbReference>
<keyword evidence="9 11" id="KW-0482">Metalloprotease</keyword>
<dbReference type="InterPro" id="IPR001478">
    <property type="entry name" value="PDZ"/>
</dbReference>
<evidence type="ECO:0000256" key="10">
    <source>
        <dbReference type="ARBA" id="ARBA00023136"/>
    </source>
</evidence>
<organism evidence="13 14">
    <name type="scientific">Ferviditalea candida</name>
    <dbReference type="NCBI Taxonomy" id="3108399"/>
    <lineage>
        <taxon>Bacteria</taxon>
        <taxon>Bacillati</taxon>
        <taxon>Bacillota</taxon>
        <taxon>Bacilli</taxon>
        <taxon>Bacillales</taxon>
        <taxon>Paenibacillaceae</taxon>
        <taxon>Ferviditalea</taxon>
    </lineage>
</organism>
<gene>
    <name evidence="13" type="primary">rseP</name>
    <name evidence="13" type="ORF">VF724_05560</name>
</gene>
<dbReference type="Gene3D" id="2.30.42.10">
    <property type="match status" value="1"/>
</dbReference>
<dbReference type="SUPFAM" id="SSF50156">
    <property type="entry name" value="PDZ domain-like"/>
    <property type="match status" value="1"/>
</dbReference>
<evidence type="ECO:0000256" key="1">
    <source>
        <dbReference type="ARBA" id="ARBA00001947"/>
    </source>
</evidence>
<proteinExistence type="inferred from homology"/>
<dbReference type="PANTHER" id="PTHR42837:SF2">
    <property type="entry name" value="MEMBRANE METALLOPROTEASE ARASP2, CHLOROPLASTIC-RELATED"/>
    <property type="match status" value="1"/>
</dbReference>
<dbReference type="NCBIfam" id="TIGR00054">
    <property type="entry name" value="RIP metalloprotease RseP"/>
    <property type="match status" value="1"/>
</dbReference>
<evidence type="ECO:0000313" key="14">
    <source>
        <dbReference type="Proteomes" id="UP001310386"/>
    </source>
</evidence>
<evidence type="ECO:0000256" key="5">
    <source>
        <dbReference type="ARBA" id="ARBA00022692"/>
    </source>
</evidence>
<keyword evidence="8 11" id="KW-1133">Transmembrane helix</keyword>
<keyword evidence="6 11" id="KW-0378">Hydrolase</keyword>
<dbReference type="CDD" id="cd06163">
    <property type="entry name" value="S2P-M50_PDZ_RseP-like"/>
    <property type="match status" value="1"/>
</dbReference>
<comment type="caution">
    <text evidence="13">The sequence shown here is derived from an EMBL/GenBank/DDBJ whole genome shotgun (WGS) entry which is preliminary data.</text>
</comment>
<evidence type="ECO:0000256" key="9">
    <source>
        <dbReference type="ARBA" id="ARBA00023049"/>
    </source>
</evidence>
<dbReference type="InterPro" id="IPR008915">
    <property type="entry name" value="Peptidase_M50"/>
</dbReference>
<keyword evidence="7 11" id="KW-0862">Zinc</keyword>
<evidence type="ECO:0000256" key="7">
    <source>
        <dbReference type="ARBA" id="ARBA00022833"/>
    </source>
</evidence>
<comment type="subcellular location">
    <subcellularLocation>
        <location evidence="2">Membrane</location>
        <topology evidence="2">Multi-pass membrane protein</topology>
    </subcellularLocation>
</comment>
<comment type="cofactor">
    <cofactor evidence="1 11">
        <name>Zn(2+)</name>
        <dbReference type="ChEBI" id="CHEBI:29105"/>
    </cofactor>
</comment>
<dbReference type="Pfam" id="PF02163">
    <property type="entry name" value="Peptidase_M50"/>
    <property type="match status" value="1"/>
</dbReference>
<dbReference type="RefSeq" id="WP_371753244.1">
    <property type="nucleotide sequence ID" value="NZ_JAYJLD010000006.1"/>
</dbReference>
<dbReference type="EMBL" id="JAYJLD010000006">
    <property type="protein sequence ID" value="MEB3101126.1"/>
    <property type="molecule type" value="Genomic_DNA"/>
</dbReference>
<evidence type="ECO:0000256" key="6">
    <source>
        <dbReference type="ARBA" id="ARBA00022801"/>
    </source>
</evidence>
<reference evidence="13" key="1">
    <citation type="submission" date="2023-12" db="EMBL/GenBank/DDBJ databases">
        <title>Fervidustalea candida gen. nov., sp. nov., a novel member of the family Paenibacillaceae isolated from a geothermal area.</title>
        <authorList>
            <person name="Li W.-J."/>
            <person name="Jiao J.-Y."/>
            <person name="Chen Y."/>
        </authorList>
    </citation>
    <scope>NUCLEOTIDE SEQUENCE</scope>
    <source>
        <strain evidence="13">SYSU GA230002</strain>
    </source>
</reference>
<keyword evidence="10 11" id="KW-0472">Membrane</keyword>
<evidence type="ECO:0000313" key="13">
    <source>
        <dbReference type="EMBL" id="MEB3101126.1"/>
    </source>
</evidence>
<feature type="transmembrane region" description="Helical" evidence="11">
    <location>
        <begin position="6"/>
        <end position="28"/>
    </location>
</feature>
<evidence type="ECO:0000259" key="12">
    <source>
        <dbReference type="SMART" id="SM00228"/>
    </source>
</evidence>
<dbReference type="InterPro" id="IPR041489">
    <property type="entry name" value="PDZ_6"/>
</dbReference>
<keyword evidence="11" id="KW-0479">Metal-binding</keyword>
<keyword evidence="14" id="KW-1185">Reference proteome</keyword>
<dbReference type="PANTHER" id="PTHR42837">
    <property type="entry name" value="REGULATOR OF SIGMA-E PROTEASE RSEP"/>
    <property type="match status" value="1"/>
</dbReference>
<dbReference type="GO" id="GO:0008237">
    <property type="term" value="F:metallopeptidase activity"/>
    <property type="evidence" value="ECO:0007669"/>
    <property type="project" value="UniProtKB-KW"/>
</dbReference>
<protein>
    <recommendedName>
        <fullName evidence="11">Zinc metalloprotease</fullName>
        <ecNumber evidence="11">3.4.24.-</ecNumber>
    </recommendedName>
</protein>
<comment type="similarity">
    <text evidence="3 11">Belongs to the peptidase M50B family.</text>
</comment>
<evidence type="ECO:0000256" key="11">
    <source>
        <dbReference type="RuleBase" id="RU362031"/>
    </source>
</evidence>
<feature type="domain" description="PDZ" evidence="12">
    <location>
        <begin position="183"/>
        <end position="257"/>
    </location>
</feature>
<feature type="transmembrane region" description="Helical" evidence="11">
    <location>
        <begin position="390"/>
        <end position="409"/>
    </location>
</feature>
<feature type="transmembrane region" description="Helical" evidence="11">
    <location>
        <begin position="169"/>
        <end position="193"/>
    </location>
</feature>
<evidence type="ECO:0000256" key="8">
    <source>
        <dbReference type="ARBA" id="ARBA00022989"/>
    </source>
</evidence>
<dbReference type="InterPro" id="IPR036034">
    <property type="entry name" value="PDZ_sf"/>
</dbReference>
<keyword evidence="5 11" id="KW-0812">Transmembrane</keyword>
<evidence type="ECO:0000256" key="2">
    <source>
        <dbReference type="ARBA" id="ARBA00004141"/>
    </source>
</evidence>
<evidence type="ECO:0000256" key="3">
    <source>
        <dbReference type="ARBA" id="ARBA00007931"/>
    </source>
</evidence>
<feature type="transmembrane region" description="Helical" evidence="11">
    <location>
        <begin position="341"/>
        <end position="361"/>
    </location>
</feature>
<dbReference type="InterPro" id="IPR004387">
    <property type="entry name" value="Pept_M50_Zn"/>
</dbReference>
<dbReference type="SMART" id="SM00228">
    <property type="entry name" value="PDZ"/>
    <property type="match status" value="1"/>
</dbReference>
<dbReference type="EC" id="3.4.24.-" evidence="11"/>